<dbReference type="Pfam" id="PF13193">
    <property type="entry name" value="AMP-binding_C"/>
    <property type="match status" value="1"/>
</dbReference>
<evidence type="ECO:0000313" key="6">
    <source>
        <dbReference type="Proteomes" id="UP001610563"/>
    </source>
</evidence>
<feature type="domain" description="AMP-binding enzyme C-terminal" evidence="4">
    <location>
        <begin position="462"/>
        <end position="537"/>
    </location>
</feature>
<comment type="similarity">
    <text evidence="1">Belongs to the ATP-dependent AMP-binding enzyme family.</text>
</comment>
<evidence type="ECO:0000259" key="3">
    <source>
        <dbReference type="Pfam" id="PF00501"/>
    </source>
</evidence>
<keyword evidence="6" id="KW-1185">Reference proteome</keyword>
<proteinExistence type="inferred from homology"/>
<name>A0ABR4FPZ6_9EURO</name>
<dbReference type="Proteomes" id="UP001610563">
    <property type="component" value="Unassembled WGS sequence"/>
</dbReference>
<keyword evidence="2" id="KW-1133">Transmembrane helix</keyword>
<evidence type="ECO:0000256" key="2">
    <source>
        <dbReference type="SAM" id="Phobius"/>
    </source>
</evidence>
<dbReference type="Pfam" id="PF00501">
    <property type="entry name" value="AMP-binding"/>
    <property type="match status" value="1"/>
</dbReference>
<feature type="transmembrane region" description="Helical" evidence="2">
    <location>
        <begin position="99"/>
        <end position="123"/>
    </location>
</feature>
<organism evidence="5 6">
    <name type="scientific">Aspergillus keveii</name>
    <dbReference type="NCBI Taxonomy" id="714993"/>
    <lineage>
        <taxon>Eukaryota</taxon>
        <taxon>Fungi</taxon>
        <taxon>Dikarya</taxon>
        <taxon>Ascomycota</taxon>
        <taxon>Pezizomycotina</taxon>
        <taxon>Eurotiomycetes</taxon>
        <taxon>Eurotiomycetidae</taxon>
        <taxon>Eurotiales</taxon>
        <taxon>Aspergillaceae</taxon>
        <taxon>Aspergillus</taxon>
        <taxon>Aspergillus subgen. Nidulantes</taxon>
    </lineage>
</organism>
<evidence type="ECO:0000256" key="1">
    <source>
        <dbReference type="ARBA" id="ARBA00006432"/>
    </source>
</evidence>
<gene>
    <name evidence="5" type="ORF">BJX66DRAFT_343170</name>
</gene>
<dbReference type="EMBL" id="JBFTWV010000147">
    <property type="protein sequence ID" value="KAL2785347.1"/>
    <property type="molecule type" value="Genomic_DNA"/>
</dbReference>
<keyword evidence="2" id="KW-0812">Transmembrane</keyword>
<dbReference type="Gene3D" id="3.40.50.12780">
    <property type="entry name" value="N-terminal domain of ligase-like"/>
    <property type="match status" value="1"/>
</dbReference>
<evidence type="ECO:0000313" key="5">
    <source>
        <dbReference type="EMBL" id="KAL2785347.1"/>
    </source>
</evidence>
<accession>A0ABR4FPZ6</accession>
<dbReference type="InterPro" id="IPR045851">
    <property type="entry name" value="AMP-bd_C_sf"/>
</dbReference>
<evidence type="ECO:0000259" key="4">
    <source>
        <dbReference type="Pfam" id="PF13193"/>
    </source>
</evidence>
<dbReference type="InterPro" id="IPR000873">
    <property type="entry name" value="AMP-dep_synth/lig_dom"/>
</dbReference>
<dbReference type="PANTHER" id="PTHR43201:SF8">
    <property type="entry name" value="ACYL-COA SYNTHETASE FAMILY MEMBER 3"/>
    <property type="match status" value="1"/>
</dbReference>
<reference evidence="5 6" key="1">
    <citation type="submission" date="2024-07" db="EMBL/GenBank/DDBJ databases">
        <title>Section-level genome sequencing and comparative genomics of Aspergillus sections Usti and Cavernicolus.</title>
        <authorList>
            <consortium name="Lawrence Berkeley National Laboratory"/>
            <person name="Nybo J.L."/>
            <person name="Vesth T.C."/>
            <person name="Theobald S."/>
            <person name="Frisvad J.C."/>
            <person name="Larsen T.O."/>
            <person name="Kjaerboelling I."/>
            <person name="Rothschild-Mancinelli K."/>
            <person name="Lyhne E.K."/>
            <person name="Kogle M.E."/>
            <person name="Barry K."/>
            <person name="Clum A."/>
            <person name="Na H."/>
            <person name="Ledsgaard L."/>
            <person name="Lin J."/>
            <person name="Lipzen A."/>
            <person name="Kuo A."/>
            <person name="Riley R."/>
            <person name="Mondo S."/>
            <person name="Labutti K."/>
            <person name="Haridas S."/>
            <person name="Pangalinan J."/>
            <person name="Salamov A.A."/>
            <person name="Simmons B.A."/>
            <person name="Magnuson J.K."/>
            <person name="Chen J."/>
            <person name="Drula E."/>
            <person name="Henrissat B."/>
            <person name="Wiebenga A."/>
            <person name="Lubbers R.J."/>
            <person name="Gomes A.C."/>
            <person name="Makela M.R."/>
            <person name="Stajich J."/>
            <person name="Grigoriev I.V."/>
            <person name="Mortensen U.H."/>
            <person name="De Vries R.P."/>
            <person name="Baker S.E."/>
            <person name="Andersen M.R."/>
        </authorList>
    </citation>
    <scope>NUCLEOTIDE SEQUENCE [LARGE SCALE GENOMIC DNA]</scope>
    <source>
        <strain evidence="5 6">CBS 209.92</strain>
    </source>
</reference>
<dbReference type="InterPro" id="IPR020845">
    <property type="entry name" value="AMP-binding_CS"/>
</dbReference>
<protein>
    <recommendedName>
        <fullName evidence="7">AMP-binding enzyme</fullName>
    </recommendedName>
</protein>
<dbReference type="Gene3D" id="3.30.300.30">
    <property type="match status" value="1"/>
</dbReference>
<feature type="domain" description="AMP-dependent synthetase/ligase" evidence="3">
    <location>
        <begin position="46"/>
        <end position="409"/>
    </location>
</feature>
<comment type="caution">
    <text evidence="5">The sequence shown here is derived from an EMBL/GenBank/DDBJ whole genome shotgun (WGS) entry which is preliminary data.</text>
</comment>
<sequence length="565" mass="62786">MAAKTVKIAGKDVDVREFDRMDFVAYHEGPNVLPHDLIFHTFHASAAAGNTPAIVDRKTGYTASYQQLVSDILVCRNRLRETLTPETVDALRKDREVSILLWSAGYEFTVGFFAVLALGAIAVPLSPHITVPEALHYSRTVGAHAILTSSAYTRQAKKLQQQLAQELDFRILETTSLLWSPVIDMRTIRFQSGRVFDQNKPAVVIFTSGSTGPPKGVALRRYMLFYSANSLIRAQGMGAHTRTIQFLPTHHATGLLFNTIPTLVAGGCVEFDQGNFDPASVWERIRSGELKTFSAVPTIYVRLLRHWDAVLSKRADKQEYLKALSKISYFASSTSAVNNQTFTQWQKLSGKAISERYGGSEFGNVYLNPPGLTPVPGSVGVENPASESKFADGDHGEILVRGPMLFSKYMNDPLATYNSFDSEGFYKTGDIGRREGNVYFIEGRASIDIIKSGGYKISALDIEKELNSHPKVEEAIIVGVDDEEFGQRIAAAVVLKNPTDTLTLHELRQDLRTSLSNYKLPTMLRVVPELKKTSTMKIPKKLIKGELFGIPHPDIQRWEKKQSKL</sequence>
<dbReference type="SUPFAM" id="SSF56801">
    <property type="entry name" value="Acetyl-CoA synthetase-like"/>
    <property type="match status" value="1"/>
</dbReference>
<dbReference type="InterPro" id="IPR025110">
    <property type="entry name" value="AMP-bd_C"/>
</dbReference>
<dbReference type="PROSITE" id="PS00455">
    <property type="entry name" value="AMP_BINDING"/>
    <property type="match status" value="1"/>
</dbReference>
<dbReference type="PANTHER" id="PTHR43201">
    <property type="entry name" value="ACYL-COA SYNTHETASE"/>
    <property type="match status" value="1"/>
</dbReference>
<keyword evidence="2" id="KW-0472">Membrane</keyword>
<evidence type="ECO:0008006" key="7">
    <source>
        <dbReference type="Google" id="ProtNLM"/>
    </source>
</evidence>
<dbReference type="InterPro" id="IPR042099">
    <property type="entry name" value="ANL_N_sf"/>
</dbReference>